<accession>A0AAN6E5M8</accession>
<evidence type="ECO:0000256" key="4">
    <source>
        <dbReference type="ARBA" id="ARBA00022989"/>
    </source>
</evidence>
<keyword evidence="3 8" id="KW-0812">Transmembrane</keyword>
<feature type="transmembrane region" description="Helical" evidence="8">
    <location>
        <begin position="324"/>
        <end position="342"/>
    </location>
</feature>
<reference evidence="9" key="1">
    <citation type="journal article" date="2022" name="bioRxiv">
        <title>Deciphering the potential niche of two novel black yeast fungi from a biological soil crust based on their genomes, phenotypes, and melanin regulation.</title>
        <authorList>
            <consortium name="DOE Joint Genome Institute"/>
            <person name="Carr E.C."/>
            <person name="Barton Q."/>
            <person name="Grambo S."/>
            <person name="Sullivan M."/>
            <person name="Renfro C.M."/>
            <person name="Kuo A."/>
            <person name="Pangilinan J."/>
            <person name="Lipzen A."/>
            <person name="Keymanesh K."/>
            <person name="Savage E."/>
            <person name="Barry K."/>
            <person name="Grigoriev I.V."/>
            <person name="Riekhof W.R."/>
            <person name="Harris S.S."/>
        </authorList>
    </citation>
    <scope>NUCLEOTIDE SEQUENCE</scope>
    <source>
        <strain evidence="9">JF 03-4F</strain>
    </source>
</reference>
<evidence type="ECO:0000313" key="10">
    <source>
        <dbReference type="Proteomes" id="UP001203852"/>
    </source>
</evidence>
<dbReference type="GO" id="GO:0022857">
    <property type="term" value="F:transmembrane transporter activity"/>
    <property type="evidence" value="ECO:0007669"/>
    <property type="project" value="InterPro"/>
</dbReference>
<organism evidence="9 10">
    <name type="scientific">Exophiala viscosa</name>
    <dbReference type="NCBI Taxonomy" id="2486360"/>
    <lineage>
        <taxon>Eukaryota</taxon>
        <taxon>Fungi</taxon>
        <taxon>Dikarya</taxon>
        <taxon>Ascomycota</taxon>
        <taxon>Pezizomycotina</taxon>
        <taxon>Eurotiomycetes</taxon>
        <taxon>Chaetothyriomycetidae</taxon>
        <taxon>Chaetothyriales</taxon>
        <taxon>Herpotrichiellaceae</taxon>
        <taxon>Exophiala</taxon>
    </lineage>
</organism>
<keyword evidence="4 8" id="KW-1133">Transmembrane helix</keyword>
<feature type="transmembrane region" description="Helical" evidence="8">
    <location>
        <begin position="211"/>
        <end position="231"/>
    </location>
</feature>
<keyword evidence="10" id="KW-1185">Reference proteome</keyword>
<evidence type="ECO:0000256" key="1">
    <source>
        <dbReference type="ARBA" id="ARBA00004141"/>
    </source>
</evidence>
<evidence type="ECO:0000256" key="7">
    <source>
        <dbReference type="SAM" id="MobiDB-lite"/>
    </source>
</evidence>
<comment type="subcellular location">
    <subcellularLocation>
        <location evidence="1">Membrane</location>
        <topology evidence="1">Multi-pass membrane protein</topology>
    </subcellularLocation>
</comment>
<feature type="transmembrane region" description="Helical" evidence="8">
    <location>
        <begin position="82"/>
        <end position="103"/>
    </location>
</feature>
<feature type="region of interest" description="Disordered" evidence="7">
    <location>
        <begin position="477"/>
        <end position="508"/>
    </location>
</feature>
<gene>
    <name evidence="9" type="ORF">EDD36DRAFT_484807</name>
</gene>
<evidence type="ECO:0000256" key="3">
    <source>
        <dbReference type="ARBA" id="ARBA00022692"/>
    </source>
</evidence>
<dbReference type="Pfam" id="PF07690">
    <property type="entry name" value="MFS_1"/>
    <property type="match status" value="1"/>
</dbReference>
<dbReference type="EMBL" id="MU404351">
    <property type="protein sequence ID" value="KAI1617060.1"/>
    <property type="molecule type" value="Genomic_DNA"/>
</dbReference>
<feature type="transmembrane region" description="Helical" evidence="8">
    <location>
        <begin position="281"/>
        <end position="304"/>
    </location>
</feature>
<feature type="transmembrane region" description="Helical" evidence="8">
    <location>
        <begin position="449"/>
        <end position="470"/>
    </location>
</feature>
<proteinExistence type="inferred from homology"/>
<feature type="transmembrane region" description="Helical" evidence="8">
    <location>
        <begin position="384"/>
        <end position="403"/>
    </location>
</feature>
<keyword evidence="2" id="KW-0813">Transport</keyword>
<name>A0AAN6E5M8_9EURO</name>
<evidence type="ECO:0000256" key="6">
    <source>
        <dbReference type="ARBA" id="ARBA00037968"/>
    </source>
</evidence>
<evidence type="ECO:0000256" key="8">
    <source>
        <dbReference type="SAM" id="Phobius"/>
    </source>
</evidence>
<sequence length="508" mass="56804">MGVDNETVSSERSLQEAPTKGQKWRSHIWVTWAKSKQEQRLLRKVDYTLLVFGFLGTFTKFLDKTNLQTAFVSGMKEELGFYGIQLNYATTCYNVGLIVALWPASLILVRTKPKYFITAIQLLWSICTFAKARMNTAGQMYALRTLIGIFETGHYSGIMYLCGSWYQSRELGVRLSLVNTASQIGPMAGAYLQSAAYKGLDGVSGMSGWRWLMMIDGIISIVVTLPQIVLLPEVPSRLVANWMFTEEEVILAKDRQPKEGRAKQGSFTLPQVRRWFTTLEIWLLWVISVCNMIGMQPSLSLNFWFKGWNTVKPGSFTVPQINDYTTPMYAVILVTTVSMAWISDTFLNARRWPMVVLGCTINAIVCIILGATPVYPHNRAFRWFLYYNSGWGEASNCMFWAWTSEILAGDPATRSFALAGLNVWAAVFAATIPLAVFKTVDQPAVVSGNYTAAGFLFCQVFTSLALAALVQRKANRGDEESDRPVVEISENSSTSDVAGVEETFPEKA</sequence>
<feature type="transmembrane region" description="Helical" evidence="8">
    <location>
        <begin position="45"/>
        <end position="62"/>
    </location>
</feature>
<protein>
    <submittedName>
        <fullName evidence="9">Major facilitator superfamily domain-containing protein</fullName>
    </submittedName>
</protein>
<dbReference type="GO" id="GO:0016020">
    <property type="term" value="C:membrane"/>
    <property type="evidence" value="ECO:0007669"/>
    <property type="project" value="UniProtKB-SubCell"/>
</dbReference>
<dbReference type="AlphaFoldDB" id="A0AAN6E5M8"/>
<dbReference type="Gene3D" id="1.20.1250.20">
    <property type="entry name" value="MFS general substrate transporter like domains"/>
    <property type="match status" value="1"/>
</dbReference>
<dbReference type="SUPFAM" id="SSF103473">
    <property type="entry name" value="MFS general substrate transporter"/>
    <property type="match status" value="1"/>
</dbReference>
<evidence type="ECO:0000256" key="5">
    <source>
        <dbReference type="ARBA" id="ARBA00023136"/>
    </source>
</evidence>
<dbReference type="InterPro" id="IPR011701">
    <property type="entry name" value="MFS"/>
</dbReference>
<dbReference type="Proteomes" id="UP001203852">
    <property type="component" value="Unassembled WGS sequence"/>
</dbReference>
<comment type="similarity">
    <text evidence="6">Belongs to the major facilitator superfamily. Allantoate permease family.</text>
</comment>
<feature type="transmembrane region" description="Helical" evidence="8">
    <location>
        <begin position="354"/>
        <end position="372"/>
    </location>
</feature>
<dbReference type="InterPro" id="IPR036259">
    <property type="entry name" value="MFS_trans_sf"/>
</dbReference>
<dbReference type="FunFam" id="1.20.1250.20:FF:000065">
    <property type="entry name" value="Putative MFS pantothenate transporter"/>
    <property type="match status" value="1"/>
</dbReference>
<keyword evidence="5 8" id="KW-0472">Membrane</keyword>
<evidence type="ECO:0000313" key="9">
    <source>
        <dbReference type="EMBL" id="KAI1617060.1"/>
    </source>
</evidence>
<dbReference type="PANTHER" id="PTHR43791:SF39">
    <property type="entry name" value="TRANSPORTER LIZ1_SEO1, PUTATIVE (AFU_ORTHOLOGUE AFUA_3G00980)-RELATED"/>
    <property type="match status" value="1"/>
</dbReference>
<comment type="caution">
    <text evidence="9">The sequence shown here is derived from an EMBL/GenBank/DDBJ whole genome shotgun (WGS) entry which is preliminary data.</text>
</comment>
<evidence type="ECO:0000256" key="2">
    <source>
        <dbReference type="ARBA" id="ARBA00022448"/>
    </source>
</evidence>
<feature type="transmembrane region" description="Helical" evidence="8">
    <location>
        <begin position="415"/>
        <end position="437"/>
    </location>
</feature>
<dbReference type="PANTHER" id="PTHR43791">
    <property type="entry name" value="PERMEASE-RELATED"/>
    <property type="match status" value="1"/>
</dbReference>